<comment type="caution">
    <text evidence="3">The sequence shown here is derived from an EMBL/GenBank/DDBJ whole genome shotgun (WGS) entry which is preliminary data.</text>
</comment>
<reference evidence="3 4" key="1">
    <citation type="journal article" date="2017" name="Front. Microbiol.">
        <title>Comparative Genomic Analysis of the Class Epsilonproteobacteria and Proposed Reclassification to Epsilonbacteraeota (phyl. nov.).</title>
        <authorList>
            <person name="Waite D.W."/>
            <person name="Vanwonterghem I."/>
            <person name="Rinke C."/>
            <person name="Parks D.H."/>
            <person name="Zhang Y."/>
            <person name="Takai K."/>
            <person name="Sievert S.M."/>
            <person name="Simon J."/>
            <person name="Campbell B.J."/>
            <person name="Hanson T.E."/>
            <person name="Woyke T."/>
            <person name="Klotz M.G."/>
            <person name="Hugenholtz P."/>
        </authorList>
    </citation>
    <scope>NUCLEOTIDE SEQUENCE [LARGE SCALE GENOMIC DNA]</scope>
    <source>
        <strain evidence="3">UBA11420</strain>
    </source>
</reference>
<evidence type="ECO:0000256" key="1">
    <source>
        <dbReference type="ARBA" id="ARBA00022723"/>
    </source>
</evidence>
<accession>A0A2D3WB55</accession>
<dbReference type="SUPFAM" id="SSF57868">
    <property type="entry name" value="Metallothionein"/>
    <property type="match status" value="1"/>
</dbReference>
<dbReference type="EMBL" id="DLUG01000251">
    <property type="protein sequence ID" value="DAB35526.1"/>
    <property type="molecule type" value="Genomic_DNA"/>
</dbReference>
<proteinExistence type="predicted"/>
<sequence>MLLKIALFCAVIVLIYLFFFKNARKETIQKNRDAKKLEGETMVECHACSTFISHKDAIIKDGVFYCSKECARLTS</sequence>
<dbReference type="Proteomes" id="UP000231638">
    <property type="component" value="Unassembled WGS sequence"/>
</dbReference>
<dbReference type="Gene3D" id="2.30.170.10">
    <property type="match status" value="1"/>
</dbReference>
<organism evidence="3 4">
    <name type="scientific">Sulfurospirillum cavolei</name>
    <dbReference type="NCBI Taxonomy" id="366522"/>
    <lineage>
        <taxon>Bacteria</taxon>
        <taxon>Pseudomonadati</taxon>
        <taxon>Campylobacterota</taxon>
        <taxon>Epsilonproteobacteria</taxon>
        <taxon>Campylobacterales</taxon>
        <taxon>Sulfurospirillaceae</taxon>
        <taxon>Sulfurospirillum</taxon>
    </lineage>
</organism>
<dbReference type="InterPro" id="IPR017854">
    <property type="entry name" value="Metalthion_dom_sf"/>
</dbReference>
<keyword evidence="1" id="KW-0479">Metal-binding</keyword>
<evidence type="ECO:0000313" key="3">
    <source>
        <dbReference type="EMBL" id="DAB35526.1"/>
    </source>
</evidence>
<keyword evidence="2" id="KW-0480">Metal-thiolate cluster</keyword>
<dbReference type="AlphaFoldDB" id="A0A2D3WB55"/>
<dbReference type="InterPro" id="IPR049708">
    <property type="entry name" value="PP0621-like"/>
</dbReference>
<name>A0A2D3WB55_9BACT</name>
<dbReference type="RefSeq" id="WP_060826619.1">
    <property type="nucleotide sequence ID" value="NZ_AP014724.1"/>
</dbReference>
<dbReference type="STRING" id="366522.GCA_001548055_02326"/>
<dbReference type="GO" id="GO:0046872">
    <property type="term" value="F:metal ion binding"/>
    <property type="evidence" value="ECO:0007669"/>
    <property type="project" value="UniProtKB-KW"/>
</dbReference>
<evidence type="ECO:0000313" key="4">
    <source>
        <dbReference type="Proteomes" id="UP000231638"/>
    </source>
</evidence>
<protein>
    <submittedName>
        <fullName evidence="3">Prokaryotic metallothionein</fullName>
    </submittedName>
</protein>
<gene>
    <name evidence="3" type="ORF">CFH80_09705</name>
</gene>
<evidence type="ECO:0000256" key="2">
    <source>
        <dbReference type="ARBA" id="ARBA00022851"/>
    </source>
</evidence>
<dbReference type="NCBIfam" id="NF041023">
    <property type="entry name" value="PP0621_fam"/>
    <property type="match status" value="1"/>
</dbReference>